<dbReference type="SUPFAM" id="SSF54427">
    <property type="entry name" value="NTF2-like"/>
    <property type="match status" value="1"/>
</dbReference>
<comment type="caution">
    <text evidence="1">The sequence shown here is derived from an EMBL/GenBank/DDBJ whole genome shotgun (WGS) entry which is preliminary data.</text>
</comment>
<sequence length="139" mass="15680">MASYSPQYPDTFTDAALRQWIIDYYSTVDTDGAVESIADFLTDDATFTLGVQGATGRPDIIKLLQSSWDFVRSRSHTLEKVFPFGTNPDSLMMYGTVTYSLKDGRTIPIEWSGVLDMAKVDEEWKMRSYKVYFAAAPAF</sequence>
<evidence type="ECO:0008006" key="3">
    <source>
        <dbReference type="Google" id="ProtNLM"/>
    </source>
</evidence>
<reference evidence="1" key="1">
    <citation type="submission" date="2016-12" db="EMBL/GenBank/DDBJ databases">
        <title>The genomes of Aspergillus section Nigri reveals drivers in fungal speciation.</title>
        <authorList>
            <consortium name="DOE Joint Genome Institute"/>
            <person name="Vesth T.C."/>
            <person name="Nybo J."/>
            <person name="Theobald S."/>
            <person name="Brandl J."/>
            <person name="Frisvad J.C."/>
            <person name="Nielsen K.F."/>
            <person name="Lyhne E.K."/>
            <person name="Kogle M.E."/>
            <person name="Kuo A."/>
            <person name="Riley R."/>
            <person name="Clum A."/>
            <person name="Nolan M."/>
            <person name="Lipzen A."/>
            <person name="Salamov A."/>
            <person name="Henrissat B."/>
            <person name="Wiebenga A."/>
            <person name="De vries R.P."/>
            <person name="Grigoriev I.V."/>
            <person name="Mortensen U.H."/>
            <person name="Andersen M.R."/>
            <person name="Baker S.E."/>
        </authorList>
    </citation>
    <scope>NUCLEOTIDE SEQUENCE</scope>
    <source>
        <strain evidence="1">IBT 28561</strain>
    </source>
</reference>
<protein>
    <recommendedName>
        <fullName evidence="3">SnoaL-like domain-containing protein</fullName>
    </recommendedName>
</protein>
<dbReference type="AlphaFoldDB" id="A0A2I1DDF3"/>
<gene>
    <name evidence="1" type="ORF">P168DRAFT_323120</name>
</gene>
<accession>A0A2I1DDF3</accession>
<dbReference type="EMBL" id="MSFM01000001">
    <property type="protein sequence ID" value="PKY07912.1"/>
    <property type="molecule type" value="Genomic_DNA"/>
</dbReference>
<proteinExistence type="predicted"/>
<dbReference type="GeneID" id="36548177"/>
<name>A0A2I1DDF3_ASPC2</name>
<keyword evidence="2" id="KW-1185">Reference proteome</keyword>
<dbReference type="OrthoDB" id="3468019at2759"/>
<dbReference type="Gene3D" id="3.10.450.50">
    <property type="match status" value="1"/>
</dbReference>
<evidence type="ECO:0000313" key="1">
    <source>
        <dbReference type="EMBL" id="PKY07912.1"/>
    </source>
</evidence>
<organism evidence="1 2">
    <name type="scientific">Aspergillus campestris (strain IBT 28561)</name>
    <dbReference type="NCBI Taxonomy" id="1392248"/>
    <lineage>
        <taxon>Eukaryota</taxon>
        <taxon>Fungi</taxon>
        <taxon>Dikarya</taxon>
        <taxon>Ascomycota</taxon>
        <taxon>Pezizomycotina</taxon>
        <taxon>Eurotiomycetes</taxon>
        <taxon>Eurotiomycetidae</taxon>
        <taxon>Eurotiales</taxon>
        <taxon>Aspergillaceae</taxon>
        <taxon>Aspergillus</taxon>
        <taxon>Aspergillus subgen. Circumdati</taxon>
    </lineage>
</organism>
<evidence type="ECO:0000313" key="2">
    <source>
        <dbReference type="Proteomes" id="UP000234254"/>
    </source>
</evidence>
<dbReference type="Proteomes" id="UP000234254">
    <property type="component" value="Unassembled WGS sequence"/>
</dbReference>
<dbReference type="VEuPathDB" id="FungiDB:P168DRAFT_323120"/>
<dbReference type="InterPro" id="IPR032710">
    <property type="entry name" value="NTF2-like_dom_sf"/>
</dbReference>
<dbReference type="RefSeq" id="XP_024696506.1">
    <property type="nucleotide sequence ID" value="XM_024840653.1"/>
</dbReference>